<accession>A0A8S9IIS8</accession>
<feature type="region of interest" description="Disordered" evidence="1">
    <location>
        <begin position="179"/>
        <end position="202"/>
    </location>
</feature>
<comment type="caution">
    <text evidence="3">The sequence shown here is derived from an EMBL/GenBank/DDBJ whole genome shotgun (WGS) entry which is preliminary data.</text>
</comment>
<feature type="compositionally biased region" description="Polar residues" evidence="1">
    <location>
        <begin position="1"/>
        <end position="12"/>
    </location>
</feature>
<protein>
    <recommendedName>
        <fullName evidence="2">Arabidopsis retrotransposon Orf1 C-terminal domain-containing protein</fullName>
    </recommendedName>
</protein>
<dbReference type="AlphaFoldDB" id="A0A8S9IIS8"/>
<dbReference type="Proteomes" id="UP000712281">
    <property type="component" value="Unassembled WGS sequence"/>
</dbReference>
<dbReference type="InterPro" id="IPR004312">
    <property type="entry name" value="ATHILA_Orf1_C"/>
</dbReference>
<dbReference type="Pfam" id="PF03078">
    <property type="entry name" value="ATHILA"/>
    <property type="match status" value="1"/>
</dbReference>
<organism evidence="3 4">
    <name type="scientific">Brassica cretica</name>
    <name type="common">Mustard</name>
    <dbReference type="NCBI Taxonomy" id="69181"/>
    <lineage>
        <taxon>Eukaryota</taxon>
        <taxon>Viridiplantae</taxon>
        <taxon>Streptophyta</taxon>
        <taxon>Embryophyta</taxon>
        <taxon>Tracheophyta</taxon>
        <taxon>Spermatophyta</taxon>
        <taxon>Magnoliopsida</taxon>
        <taxon>eudicotyledons</taxon>
        <taxon>Gunneridae</taxon>
        <taxon>Pentapetalae</taxon>
        <taxon>rosids</taxon>
        <taxon>malvids</taxon>
        <taxon>Brassicales</taxon>
        <taxon>Brassicaceae</taxon>
        <taxon>Brassiceae</taxon>
        <taxon>Brassica</taxon>
    </lineage>
</organism>
<sequence length="1028" mass="116552">MEEAASENNVSDATPEGDNTVYDQQEVSYVNGQGWQYRNYHPNPNVRNNPHLFAYPKADKPVENAQNSQGQNSGYQKPYQGRTYVLSQAQYNQFQNQKQQTAQQTTPSPAIALQDEIKGLATMMQQLLQGQKIQGKALNQVTTDINCRMNHMNGPFFWTSFTPKRVRKTLRFVHPSLALGGETGSDSEPDDQGLDAAPTVATGLNSSKGKDIDLGDLEFSVDDCMLPGWDSDLAFGDGSDTSEVPIPDFDDFFAGLPSGFDAPPSTNESGRPKFIAEGSRIINGASHRETRIYRFKAEKAEKDLARMRDEMLARDAQLAHDHARAVRRAERKGKREIVEVMKTRASQFQVEYGNLKDAFNSLGDFRRHETLISPIDGRIQGFWDPIPVSPDTVETTTEFAGDDEEVNYPADAFGASLSGNFNFDLARPRFTLGFKVCAVTSRLSIFLLRFLPDSYRFKVRDRISSSSVIGLLNGELSRANWLHVLLISIVGDIARIQVDVLDFVILRILRGRRRTFRVSLFDGRFLARVLTRRSFLRGSRPVEWGCEVESFPADFSGSTGAMPPRTKQKSVKIPKITRENYVPPPNHNALGSYPWPRKDQEGQPINIDDPMLLDFNCEGWDKESAKWYNSLLNIEILPTRFGHADNLVSLGLDTVVFETLHAMGIAPLCYRTQELYLDLVRQVLATAHIGYDDPSKPTYENCSFSFMADGKFCSLSLDKLNEIYEISDERREVAVINKFTPIDRCWDLIANGSFTSRKVYQSKIRNPTLRIIAKMVSNLLFAKDQTSKVTKGELHMLYSGLEDEIRRARDIPIQPVYTNPGYHLIWMFYTRWDCLMRAENKSEGKKDRCGSLLTPLFKYFGIDLRSYAVTHEIEYIDTPYLIACHILCDEFTYKFADKEGNVLLERKGSTQPLTHYSCKGLNRTRRTVSLSSRNNCSRTGSKEQGRTSRVAIGTNHSMHHLLLRDTISLISSFVFSYQNIYIFLLYEIIVGEGGLERAEVNSWLDVDPLELIQLELAEEEFMLDRDSE</sequence>
<evidence type="ECO:0000259" key="2">
    <source>
        <dbReference type="Pfam" id="PF03078"/>
    </source>
</evidence>
<gene>
    <name evidence="3" type="ORF">F2Q68_00025427</name>
</gene>
<proteinExistence type="predicted"/>
<evidence type="ECO:0000313" key="3">
    <source>
        <dbReference type="EMBL" id="KAF2569233.1"/>
    </source>
</evidence>
<feature type="region of interest" description="Disordered" evidence="1">
    <location>
        <begin position="1"/>
        <end position="25"/>
    </location>
</feature>
<evidence type="ECO:0000256" key="1">
    <source>
        <dbReference type="SAM" id="MobiDB-lite"/>
    </source>
</evidence>
<evidence type="ECO:0000313" key="4">
    <source>
        <dbReference type="Proteomes" id="UP000712281"/>
    </source>
</evidence>
<reference evidence="3" key="1">
    <citation type="submission" date="2019-12" db="EMBL/GenBank/DDBJ databases">
        <title>Genome sequencing and annotation of Brassica cretica.</title>
        <authorList>
            <person name="Studholme D.J."/>
            <person name="Sarris P.F."/>
        </authorList>
    </citation>
    <scope>NUCLEOTIDE SEQUENCE</scope>
    <source>
        <strain evidence="3">PFS-001/15</strain>
        <tissue evidence="3">Leaf</tissue>
    </source>
</reference>
<dbReference type="EMBL" id="QGKW02001911">
    <property type="protein sequence ID" value="KAF2569233.1"/>
    <property type="molecule type" value="Genomic_DNA"/>
</dbReference>
<feature type="domain" description="Arabidopsis retrotransposon Orf1 C-terminal" evidence="2">
    <location>
        <begin position="627"/>
        <end position="901"/>
    </location>
</feature>
<name>A0A8S9IIS8_BRACR</name>